<evidence type="ECO:0008006" key="7">
    <source>
        <dbReference type="Google" id="ProtNLM"/>
    </source>
</evidence>
<keyword evidence="2" id="KW-1133">Transmembrane helix</keyword>
<dbReference type="Proteomes" id="UP000671828">
    <property type="component" value="Chromosome"/>
</dbReference>
<keyword evidence="2" id="KW-0472">Membrane</keyword>
<organism evidence="4 5">
    <name type="scientific">Saccharothrix algeriensis</name>
    <dbReference type="NCBI Taxonomy" id="173560"/>
    <lineage>
        <taxon>Bacteria</taxon>
        <taxon>Bacillati</taxon>
        <taxon>Actinomycetota</taxon>
        <taxon>Actinomycetes</taxon>
        <taxon>Pseudonocardiales</taxon>
        <taxon>Pseudonocardiaceae</taxon>
        <taxon>Saccharothrix</taxon>
    </lineage>
</organism>
<feature type="transmembrane region" description="Helical" evidence="2">
    <location>
        <begin position="100"/>
        <end position="119"/>
    </location>
</feature>
<feature type="region of interest" description="Disordered" evidence="1">
    <location>
        <begin position="1"/>
        <end position="93"/>
    </location>
</feature>
<accession>A0A8T8I360</accession>
<gene>
    <name evidence="4" type="ORF">J7S33_08500</name>
    <name evidence="3" type="ORF">JOE68_001640</name>
</gene>
<reference evidence="4" key="2">
    <citation type="submission" date="2021-04" db="EMBL/GenBank/DDBJ databases">
        <title>Saccharothrix algeriensis WGS.</title>
        <authorList>
            <person name="Stuskova K."/>
            <person name="Hakalova E."/>
            <person name="Tebbal A.B."/>
            <person name="Eichmeier A."/>
        </authorList>
    </citation>
    <scope>NUCLEOTIDE SEQUENCE</scope>
    <source>
        <strain evidence="4">NRRL B-24137</strain>
    </source>
</reference>
<sequence>MNSRRDPTDGPEDVDATFAEIVAGLEREGVGRTWPGDGADDPDEEEAEPVKPTRPEGGPAVATAEEDPGDDRDDDRDDDPDDHFVPPDPPPLPALRAGTVAALLLIVLGVVLLLVPGLFGLTSKVGTPLALAVLCAGVGWLILRIRNGPPPDSGWDDGAVL</sequence>
<dbReference type="Proteomes" id="UP001195724">
    <property type="component" value="Unassembled WGS sequence"/>
</dbReference>
<keyword evidence="6" id="KW-1185">Reference proteome</keyword>
<feature type="compositionally biased region" description="Acidic residues" evidence="1">
    <location>
        <begin position="64"/>
        <end position="81"/>
    </location>
</feature>
<evidence type="ECO:0000256" key="1">
    <source>
        <dbReference type="SAM" id="MobiDB-lite"/>
    </source>
</evidence>
<evidence type="ECO:0000256" key="2">
    <source>
        <dbReference type="SAM" id="Phobius"/>
    </source>
</evidence>
<proteinExistence type="predicted"/>
<dbReference type="RefSeq" id="WP_204841703.1">
    <property type="nucleotide sequence ID" value="NZ_JAFBCL010000001.1"/>
</dbReference>
<dbReference type="EMBL" id="JAFBCL010000001">
    <property type="protein sequence ID" value="MBM7810775.1"/>
    <property type="molecule type" value="Genomic_DNA"/>
</dbReference>
<name>A0A8T8I360_9PSEU</name>
<feature type="transmembrane region" description="Helical" evidence="2">
    <location>
        <begin position="125"/>
        <end position="143"/>
    </location>
</feature>
<protein>
    <recommendedName>
        <fullName evidence="7">DUF308 domain-containing protein</fullName>
    </recommendedName>
</protein>
<evidence type="ECO:0000313" key="3">
    <source>
        <dbReference type="EMBL" id="MBM7810775.1"/>
    </source>
</evidence>
<evidence type="ECO:0000313" key="4">
    <source>
        <dbReference type="EMBL" id="QTR04820.1"/>
    </source>
</evidence>
<evidence type="ECO:0000313" key="5">
    <source>
        <dbReference type="Proteomes" id="UP000671828"/>
    </source>
</evidence>
<dbReference type="EMBL" id="CP072788">
    <property type="protein sequence ID" value="QTR04820.1"/>
    <property type="molecule type" value="Genomic_DNA"/>
</dbReference>
<reference evidence="3 6" key="1">
    <citation type="submission" date="2021-01" db="EMBL/GenBank/DDBJ databases">
        <title>Sequencing the genomes of 1000 actinobacteria strains.</title>
        <authorList>
            <person name="Klenk H.-P."/>
        </authorList>
    </citation>
    <scope>NUCLEOTIDE SEQUENCE [LARGE SCALE GENOMIC DNA]</scope>
    <source>
        <strain evidence="3 6">DSM 44581</strain>
    </source>
</reference>
<keyword evidence="2" id="KW-0812">Transmembrane</keyword>
<feature type="compositionally biased region" description="Acidic residues" evidence="1">
    <location>
        <begin position="38"/>
        <end position="47"/>
    </location>
</feature>
<dbReference type="AlphaFoldDB" id="A0A8T8I360"/>
<evidence type="ECO:0000313" key="6">
    <source>
        <dbReference type="Proteomes" id="UP001195724"/>
    </source>
</evidence>